<reference evidence="12 13" key="1">
    <citation type="journal article" date="2018" name="Mol. Biol. Evol.">
        <title>Broad Genomic Sampling Reveals a Smut Pathogenic Ancestry of the Fungal Clade Ustilaginomycotina.</title>
        <authorList>
            <person name="Kijpornyongpan T."/>
            <person name="Mondo S.J."/>
            <person name="Barry K."/>
            <person name="Sandor L."/>
            <person name="Lee J."/>
            <person name="Lipzen A."/>
            <person name="Pangilinan J."/>
            <person name="LaButti K."/>
            <person name="Hainaut M."/>
            <person name="Henrissat B."/>
            <person name="Grigoriev I.V."/>
            <person name="Spatafora J.W."/>
            <person name="Aime M.C."/>
        </authorList>
    </citation>
    <scope>NUCLEOTIDE SEQUENCE [LARGE SCALE GENOMIC DNA]</scope>
    <source>
        <strain evidence="12 13">MCA 5214</strain>
    </source>
</reference>
<feature type="compositionally biased region" description="Low complexity" evidence="9">
    <location>
        <begin position="93"/>
        <end position="108"/>
    </location>
</feature>
<dbReference type="EMBL" id="KZ819664">
    <property type="protein sequence ID" value="PWN28796.1"/>
    <property type="molecule type" value="Genomic_DNA"/>
</dbReference>
<feature type="transmembrane region" description="Helical" evidence="10">
    <location>
        <begin position="808"/>
        <end position="829"/>
    </location>
</feature>
<feature type="compositionally biased region" description="Low complexity" evidence="9">
    <location>
        <begin position="860"/>
        <end position="874"/>
    </location>
</feature>
<dbReference type="InterPro" id="IPR029481">
    <property type="entry name" value="ABC_trans_N"/>
</dbReference>
<dbReference type="GO" id="GO:0016020">
    <property type="term" value="C:membrane"/>
    <property type="evidence" value="ECO:0007669"/>
    <property type="project" value="UniProtKB-SubCell"/>
</dbReference>
<evidence type="ECO:0000256" key="1">
    <source>
        <dbReference type="ARBA" id="ARBA00004141"/>
    </source>
</evidence>
<dbReference type="InterPro" id="IPR013525">
    <property type="entry name" value="ABC2_TM"/>
</dbReference>
<feature type="domain" description="ABC transporter" evidence="11">
    <location>
        <begin position="922"/>
        <end position="1161"/>
    </location>
</feature>
<dbReference type="Gene3D" id="3.40.50.300">
    <property type="entry name" value="P-loop containing nucleotide triphosphate hydrolases"/>
    <property type="match status" value="2"/>
</dbReference>
<feature type="transmembrane region" description="Helical" evidence="10">
    <location>
        <begin position="706"/>
        <end position="725"/>
    </location>
</feature>
<evidence type="ECO:0000256" key="2">
    <source>
        <dbReference type="ARBA" id="ARBA00022448"/>
    </source>
</evidence>
<dbReference type="Pfam" id="PF00005">
    <property type="entry name" value="ABC_tran"/>
    <property type="match status" value="2"/>
</dbReference>
<evidence type="ECO:0000256" key="5">
    <source>
        <dbReference type="ARBA" id="ARBA00022840"/>
    </source>
</evidence>
<dbReference type="GO" id="GO:0140359">
    <property type="term" value="F:ABC-type transporter activity"/>
    <property type="evidence" value="ECO:0007669"/>
    <property type="project" value="InterPro"/>
</dbReference>
<evidence type="ECO:0000313" key="12">
    <source>
        <dbReference type="EMBL" id="PWN28796.1"/>
    </source>
</evidence>
<feature type="compositionally biased region" description="Low complexity" evidence="9">
    <location>
        <begin position="11"/>
        <end position="24"/>
    </location>
</feature>
<accession>A0A316UU10</accession>
<dbReference type="SMART" id="SM00382">
    <property type="entry name" value="AAA"/>
    <property type="match status" value="2"/>
</dbReference>
<keyword evidence="3 10" id="KW-0812">Transmembrane</keyword>
<feature type="domain" description="ABC transporter" evidence="11">
    <location>
        <begin position="198"/>
        <end position="452"/>
    </location>
</feature>
<protein>
    <recommendedName>
        <fullName evidence="11">ABC transporter domain-containing protein</fullName>
    </recommendedName>
</protein>
<keyword evidence="2" id="KW-0813">Transport</keyword>
<dbReference type="Proteomes" id="UP000245884">
    <property type="component" value="Unassembled WGS sequence"/>
</dbReference>
<dbReference type="STRING" id="1569628.A0A316UU10"/>
<evidence type="ECO:0000256" key="9">
    <source>
        <dbReference type="SAM" id="MobiDB-lite"/>
    </source>
</evidence>
<evidence type="ECO:0000256" key="6">
    <source>
        <dbReference type="ARBA" id="ARBA00022989"/>
    </source>
</evidence>
<dbReference type="OrthoDB" id="245989at2759"/>
<dbReference type="Pfam" id="PF14510">
    <property type="entry name" value="ABC_trans_N"/>
    <property type="match status" value="1"/>
</dbReference>
<evidence type="ECO:0000256" key="3">
    <source>
        <dbReference type="ARBA" id="ARBA00022692"/>
    </source>
</evidence>
<evidence type="ECO:0000256" key="10">
    <source>
        <dbReference type="SAM" id="Phobius"/>
    </source>
</evidence>
<organism evidence="12 13">
    <name type="scientific">Jaminaea rosea</name>
    <dbReference type="NCBI Taxonomy" id="1569628"/>
    <lineage>
        <taxon>Eukaryota</taxon>
        <taxon>Fungi</taxon>
        <taxon>Dikarya</taxon>
        <taxon>Basidiomycota</taxon>
        <taxon>Ustilaginomycotina</taxon>
        <taxon>Exobasidiomycetes</taxon>
        <taxon>Microstromatales</taxon>
        <taxon>Microstromatales incertae sedis</taxon>
        <taxon>Jaminaea</taxon>
    </lineage>
</organism>
<keyword evidence="6 10" id="KW-1133">Transmembrane helix</keyword>
<dbReference type="PROSITE" id="PS50893">
    <property type="entry name" value="ABC_TRANSPORTER_2"/>
    <property type="match status" value="2"/>
</dbReference>
<feature type="transmembrane region" description="Helical" evidence="10">
    <location>
        <begin position="1521"/>
        <end position="1543"/>
    </location>
</feature>
<dbReference type="CDD" id="cd03233">
    <property type="entry name" value="ABCG_PDR_domain1"/>
    <property type="match status" value="1"/>
</dbReference>
<proteinExistence type="predicted"/>
<name>A0A316UU10_9BASI</name>
<dbReference type="Pfam" id="PF06422">
    <property type="entry name" value="PDR_CDR"/>
    <property type="match status" value="1"/>
</dbReference>
<dbReference type="PANTHER" id="PTHR19241">
    <property type="entry name" value="ATP-BINDING CASSETTE TRANSPORTER"/>
    <property type="match status" value="1"/>
</dbReference>
<dbReference type="InterPro" id="IPR027417">
    <property type="entry name" value="P-loop_NTPase"/>
</dbReference>
<evidence type="ECO:0000256" key="8">
    <source>
        <dbReference type="SAM" id="Coils"/>
    </source>
</evidence>
<dbReference type="InterPro" id="IPR003593">
    <property type="entry name" value="AAA+_ATPase"/>
</dbReference>
<feature type="compositionally biased region" description="Polar residues" evidence="9">
    <location>
        <begin position="878"/>
        <end position="892"/>
    </location>
</feature>
<feature type="transmembrane region" description="Helical" evidence="10">
    <location>
        <begin position="565"/>
        <end position="584"/>
    </location>
</feature>
<feature type="coiled-coil region" evidence="8">
    <location>
        <begin position="496"/>
        <end position="531"/>
    </location>
</feature>
<gene>
    <name evidence="12" type="ORF">BDZ90DRAFT_230805</name>
</gene>
<feature type="region of interest" description="Disordered" evidence="9">
    <location>
        <begin position="1"/>
        <end position="131"/>
    </location>
</feature>
<feature type="transmembrane region" description="Helical" evidence="10">
    <location>
        <begin position="1291"/>
        <end position="1312"/>
    </location>
</feature>
<feature type="transmembrane region" description="Helical" evidence="10">
    <location>
        <begin position="1256"/>
        <end position="1279"/>
    </location>
</feature>
<dbReference type="FunFam" id="3.40.50.300:FF:000054">
    <property type="entry name" value="ABC multidrug transporter atrF"/>
    <property type="match status" value="1"/>
</dbReference>
<feature type="compositionally biased region" description="Polar residues" evidence="9">
    <location>
        <begin position="53"/>
        <end position="64"/>
    </location>
</feature>
<dbReference type="InterPro" id="IPR003439">
    <property type="entry name" value="ABC_transporter-like_ATP-bd"/>
</dbReference>
<sequence length="1569" mass="172175">MSSNQDQPYNAEAPPSSAGAPGAEAADESRSALAPAPAVASTDHGGKAGLQGGSQLQKQTSTGTWGERATGEPVDPKQAMQDFQLAREESRQSRSSMPRSMGRMLSRSRTGRQSEIVEKTHEGDKSEEERGFDLGEWMLARKAQREEQGVHSEKPLGVSWRNVNVVSPTGAGAKVFVKTLPQAIVNTATRDPINVLSNLIPPLGKMMGPKTTPTPIIHGHDGVLKAGEMLLVLGRPGSGCSTTLRALTNSSHANLTTQGSITYGGLTPGEIARKYRGETIFVDEDDIHFPTMTVEQTLRFALMCKVPHRSSRLRDEGRGAFIDLIIEVLLKMFAMTHVRNTIVGDAAVRGVSGGERKRVTLQEALATDASVMAWDNSTRGLDASTALDYARSLRVITDVGQRTTMATLYQVSESIYDLFDRVSVIDEGLCIYYGPRDQARRYFEELGYYSPPRQTTSDFVCAVTDPNQVIFREGFEKKAPRTAEERESAWKSSQLYKDLLAEVDQYETAVKNNEVREAENLKERVRAKKNKGVRHSSPYTVNYWDQVKACMYRDLLVKWGARGDLYIKFFTIVSVSLMISSLFYKQSMDSTGAFTRGGVVLFACLFNGWLQLSESYEAVAGRPMLTRHGQFAFYRPSAVSISRALVDIPFLVVQCVVSTIIIYFLANLRVNAGAYFIFLVYTFLCAYNLTALYRAFAAFSPGFNEAIRFSVLGLNLIIIFVGYVIRRPQMNWLIWLNYANGISYAFEGMLANEFKYPIECNPSQIVPFNAARDATYQTCSLTGGRPGSLVVTGEDYLSTTFNYSQSSVGPNIGVVIAFSALYLIVTVIASEVMNYGGAGGGVTVFAKTKAAKREVAATKPPNADDTEAAAAPADRTSSHSSSNATPVDSQPPQGGFEQANKNGEKQTGGLERIKTHEDKPIFTWSDIQLELATGRKLLQHVDGYVRPGTLTALMGASGAGKTTLMTALSQRGAAGALSGDMLVDGKPLGPGFQKSTGLVLQADVHLSTQTVREAIEFSALLRQPREVPREEKLRDAQHAIDLLELGDLADALIGTPGAGLGVERRKRVTIAVELAAKPDLLLFLDEPTSGLDSAGAASICRLLRRLAEDGQAILCTIHQPSALLFESFDNVLLLAPGGRTTYFGQIGEQHGHGSDRIRTYFERNGADPCDPTANVAEYILEVVSGGKSKGINWGDAWLNSEECCNVRSEIDQIVKTRKERPEKVDPRAQREFATPLGEQFREVTLRQFKDLWREPSFAYAILFSNFVTGLVAGGAFAHLGLSPTDYQNRVFIEFLVILNFPSVVNSIIAKFFELRMLFEVRESASKIYHWSAMLGAFIVVSAPVAVVSSIIYWLPSFYIPYYSQPSYKAGYFYLMVLLINLFEIEFSLMLAVSSPTPVTAANLLPFMLPILAIVNGVIVPHNMMPQPWKAIYWANPLTYYLKGTIGTMLHGTPVICNEEDIARFNPPPTQSCDAYAGAWAQQAGGYLVNPAATTNCGYCQYSVGDQFAATLSAPFDFRWKAFGIFLCYVAGNVAAAFVLFWWFRIKGYGLGVGPVKKLVMKPFQSKKGN</sequence>
<comment type="subcellular location">
    <subcellularLocation>
        <location evidence="1">Membrane</location>
        <topology evidence="1">Multi-pass membrane protein</topology>
    </subcellularLocation>
</comment>
<feature type="transmembrane region" description="Helical" evidence="10">
    <location>
        <begin position="1333"/>
        <end position="1359"/>
    </location>
</feature>
<keyword evidence="4" id="KW-0547">Nucleotide-binding</keyword>
<dbReference type="GO" id="GO:0016887">
    <property type="term" value="F:ATP hydrolysis activity"/>
    <property type="evidence" value="ECO:0007669"/>
    <property type="project" value="InterPro"/>
</dbReference>
<evidence type="ECO:0000259" key="11">
    <source>
        <dbReference type="PROSITE" id="PS50893"/>
    </source>
</evidence>
<feature type="transmembrane region" description="Helical" evidence="10">
    <location>
        <begin position="1399"/>
        <end position="1419"/>
    </location>
</feature>
<feature type="transmembrane region" description="Helical" evidence="10">
    <location>
        <begin position="1371"/>
        <end position="1392"/>
    </location>
</feature>
<keyword evidence="7 10" id="KW-0472">Membrane</keyword>
<evidence type="ECO:0000313" key="13">
    <source>
        <dbReference type="Proteomes" id="UP000245884"/>
    </source>
</evidence>
<dbReference type="SUPFAM" id="SSF52540">
    <property type="entry name" value="P-loop containing nucleoside triphosphate hydrolases"/>
    <property type="match status" value="2"/>
</dbReference>
<feature type="region of interest" description="Disordered" evidence="9">
    <location>
        <begin position="854"/>
        <end position="914"/>
    </location>
</feature>
<feature type="transmembrane region" description="Helical" evidence="10">
    <location>
        <begin position="644"/>
        <end position="666"/>
    </location>
</feature>
<keyword evidence="13" id="KW-1185">Reference proteome</keyword>
<dbReference type="InterPro" id="IPR034003">
    <property type="entry name" value="ABCG_PDR_2"/>
</dbReference>
<feature type="compositionally biased region" description="Basic and acidic residues" evidence="9">
    <location>
        <begin position="115"/>
        <end position="131"/>
    </location>
</feature>
<keyword evidence="8" id="KW-0175">Coiled coil</keyword>
<keyword evidence="5" id="KW-0067">ATP-binding</keyword>
<dbReference type="CDD" id="cd03232">
    <property type="entry name" value="ABCG_PDR_domain2"/>
    <property type="match status" value="1"/>
</dbReference>
<dbReference type="InterPro" id="IPR010929">
    <property type="entry name" value="PDR_CDR_ABC"/>
</dbReference>
<dbReference type="GO" id="GO:0005524">
    <property type="term" value="F:ATP binding"/>
    <property type="evidence" value="ECO:0007669"/>
    <property type="project" value="UniProtKB-KW"/>
</dbReference>
<feature type="transmembrane region" description="Helical" evidence="10">
    <location>
        <begin position="672"/>
        <end position="694"/>
    </location>
</feature>
<dbReference type="InterPro" id="IPR034001">
    <property type="entry name" value="ABCG_PDR_1"/>
</dbReference>
<evidence type="ECO:0000256" key="7">
    <source>
        <dbReference type="ARBA" id="ARBA00023136"/>
    </source>
</evidence>
<dbReference type="RefSeq" id="XP_025363408.1">
    <property type="nucleotide sequence ID" value="XM_025505612.1"/>
</dbReference>
<evidence type="ECO:0000256" key="4">
    <source>
        <dbReference type="ARBA" id="ARBA00022741"/>
    </source>
</evidence>
<dbReference type="GeneID" id="37027435"/>
<dbReference type="Pfam" id="PF01061">
    <property type="entry name" value="ABC2_membrane"/>
    <property type="match status" value="2"/>
</dbReference>